<keyword evidence="4 6" id="KW-1133">Transmembrane helix</keyword>
<dbReference type="PROSITE" id="PS50850">
    <property type="entry name" value="MFS"/>
    <property type="match status" value="1"/>
</dbReference>
<feature type="transmembrane region" description="Helical" evidence="6">
    <location>
        <begin position="170"/>
        <end position="193"/>
    </location>
</feature>
<feature type="transmembrane region" description="Helical" evidence="6">
    <location>
        <begin position="276"/>
        <end position="297"/>
    </location>
</feature>
<keyword evidence="5 6" id="KW-0472">Membrane</keyword>
<keyword evidence="3 6" id="KW-0812">Transmembrane</keyword>
<feature type="transmembrane region" description="Helical" evidence="6">
    <location>
        <begin position="107"/>
        <end position="128"/>
    </location>
</feature>
<dbReference type="SUPFAM" id="SSF103473">
    <property type="entry name" value="MFS general substrate transporter"/>
    <property type="match status" value="1"/>
</dbReference>
<feature type="domain" description="Major facilitator superfamily (MFS) profile" evidence="7">
    <location>
        <begin position="16"/>
        <end position="391"/>
    </location>
</feature>
<feature type="transmembrane region" description="Helical" evidence="6">
    <location>
        <begin position="214"/>
        <end position="235"/>
    </location>
</feature>
<feature type="transmembrane region" description="Helical" evidence="6">
    <location>
        <begin position="338"/>
        <end position="360"/>
    </location>
</feature>
<evidence type="ECO:0000256" key="3">
    <source>
        <dbReference type="ARBA" id="ARBA00022692"/>
    </source>
</evidence>
<evidence type="ECO:0000313" key="8">
    <source>
        <dbReference type="EMBL" id="SEC65803.1"/>
    </source>
</evidence>
<evidence type="ECO:0000256" key="1">
    <source>
        <dbReference type="ARBA" id="ARBA00004651"/>
    </source>
</evidence>
<protein>
    <submittedName>
        <fullName evidence="8">Predicted arabinose efflux permease, MFS family</fullName>
    </submittedName>
</protein>
<dbReference type="Proteomes" id="UP000183155">
    <property type="component" value="Unassembled WGS sequence"/>
</dbReference>
<dbReference type="InterPro" id="IPR036259">
    <property type="entry name" value="MFS_trans_sf"/>
</dbReference>
<dbReference type="CDD" id="cd17324">
    <property type="entry name" value="MFS_NepI_like"/>
    <property type="match status" value="1"/>
</dbReference>
<proteinExistence type="predicted"/>
<evidence type="ECO:0000256" key="4">
    <source>
        <dbReference type="ARBA" id="ARBA00022989"/>
    </source>
</evidence>
<dbReference type="Pfam" id="PF07690">
    <property type="entry name" value="MFS_1"/>
    <property type="match status" value="1"/>
</dbReference>
<accession>A0A1H4UAY2</accession>
<dbReference type="PANTHER" id="PTHR43124">
    <property type="entry name" value="PURINE EFFLUX PUMP PBUE"/>
    <property type="match status" value="1"/>
</dbReference>
<evidence type="ECO:0000256" key="5">
    <source>
        <dbReference type="ARBA" id="ARBA00023136"/>
    </source>
</evidence>
<comment type="subcellular location">
    <subcellularLocation>
        <location evidence="1">Cell membrane</location>
        <topology evidence="1">Multi-pass membrane protein</topology>
    </subcellularLocation>
</comment>
<dbReference type="InterPro" id="IPR020846">
    <property type="entry name" value="MFS_dom"/>
</dbReference>
<dbReference type="EMBL" id="FNRS01000001">
    <property type="protein sequence ID" value="SEC65803.1"/>
    <property type="molecule type" value="Genomic_DNA"/>
</dbReference>
<dbReference type="RefSeq" id="WP_048382231.1">
    <property type="nucleotide sequence ID" value="NZ_FNRS01000001.1"/>
</dbReference>
<keyword evidence="2" id="KW-1003">Cell membrane</keyword>
<gene>
    <name evidence="8" type="ORF">SAMN04490203_2843</name>
</gene>
<dbReference type="InterPro" id="IPR011701">
    <property type="entry name" value="MFS"/>
</dbReference>
<evidence type="ECO:0000313" key="9">
    <source>
        <dbReference type="Proteomes" id="UP000183155"/>
    </source>
</evidence>
<evidence type="ECO:0000256" key="6">
    <source>
        <dbReference type="SAM" id="Phobius"/>
    </source>
</evidence>
<sequence length="406" mass="42450">MDTVSPRNEAPACWSGVFAMTLCVFVLIASEFMPVSLLTPMAADLHVTEGMAGQGIAISGAFAVLTSLSISWIARTLDRKTLLLALAGLMAVSGVIVGLAPDYPTYMVGRALIGVVIGGFWSMSAATAMRLVPAPQVPKALAIFNGGNALATVIAAPLGSYLGSIIGWRGAFLCVVPIAAIAFIWMCISLPAMKLEPGKHGSGNVFNLFKSRTVTLGMLACGAFFMGQFALFTYLRPFLETVTRVDVFTLSLILLVIGVAGFIGTLIIGRFLKRSLFRTLIIIPVLMAVIALTLIPFGHSTLAVAVLLGLWGLLATAAPVGWWSWIAQALPNNAEAGGGLMVAVIQLAIALGSTVGGLLFDSRGYPSTFIASAAVLLIGAWVSVLTSRSASDSPPKLMTPPRQALP</sequence>
<feature type="transmembrane region" description="Helical" evidence="6">
    <location>
        <begin position="81"/>
        <end position="101"/>
    </location>
</feature>
<organism evidence="8 9">
    <name type="scientific">Pseudomonas taetrolens</name>
    <dbReference type="NCBI Taxonomy" id="47884"/>
    <lineage>
        <taxon>Bacteria</taxon>
        <taxon>Pseudomonadati</taxon>
        <taxon>Pseudomonadota</taxon>
        <taxon>Gammaproteobacteria</taxon>
        <taxon>Pseudomonadales</taxon>
        <taxon>Pseudomonadaceae</taxon>
        <taxon>Pseudomonas</taxon>
    </lineage>
</organism>
<feature type="transmembrane region" description="Helical" evidence="6">
    <location>
        <begin position="247"/>
        <end position="269"/>
    </location>
</feature>
<feature type="transmembrane region" description="Helical" evidence="6">
    <location>
        <begin position="140"/>
        <end position="158"/>
    </location>
</feature>
<dbReference type="InterPro" id="IPR050189">
    <property type="entry name" value="MFS_Efflux_Transporters"/>
</dbReference>
<reference evidence="8 9" key="1">
    <citation type="submission" date="2016-10" db="EMBL/GenBank/DDBJ databases">
        <authorList>
            <person name="Varghese N."/>
            <person name="Submissions S."/>
        </authorList>
    </citation>
    <scope>NUCLEOTIDE SEQUENCE [LARGE SCALE GENOMIC DNA]</scope>
    <source>
        <strain evidence="8 9">BS3652</strain>
    </source>
</reference>
<comment type="caution">
    <text evidence="8">The sequence shown here is derived from an EMBL/GenBank/DDBJ whole genome shotgun (WGS) entry which is preliminary data.</text>
</comment>
<evidence type="ECO:0000259" key="7">
    <source>
        <dbReference type="PROSITE" id="PS50850"/>
    </source>
</evidence>
<feature type="transmembrane region" description="Helical" evidence="6">
    <location>
        <begin position="12"/>
        <end position="32"/>
    </location>
</feature>
<keyword evidence="9" id="KW-1185">Reference proteome</keyword>
<feature type="transmembrane region" description="Helical" evidence="6">
    <location>
        <begin position="52"/>
        <end position="74"/>
    </location>
</feature>
<evidence type="ECO:0000256" key="2">
    <source>
        <dbReference type="ARBA" id="ARBA00022475"/>
    </source>
</evidence>
<feature type="transmembrane region" description="Helical" evidence="6">
    <location>
        <begin position="366"/>
        <end position="386"/>
    </location>
</feature>
<dbReference type="PANTHER" id="PTHR43124:SF5">
    <property type="entry name" value="PURINE RIBONUCLEOSIDE EFFLUX PUMP NEPI"/>
    <property type="match status" value="1"/>
</dbReference>
<name>A0A1H4UAY2_PSETA</name>
<dbReference type="Gene3D" id="1.20.1250.20">
    <property type="entry name" value="MFS general substrate transporter like domains"/>
    <property type="match status" value="1"/>
</dbReference>
<feature type="transmembrane region" description="Helical" evidence="6">
    <location>
        <begin position="303"/>
        <end position="326"/>
    </location>
</feature>